<organism evidence="2 3">
    <name type="scientific">Tenacibaculum maritimum NCIMB 2154</name>
    <dbReference type="NCBI Taxonomy" id="1349785"/>
    <lineage>
        <taxon>Bacteria</taxon>
        <taxon>Pseudomonadati</taxon>
        <taxon>Bacteroidota</taxon>
        <taxon>Flavobacteriia</taxon>
        <taxon>Flavobacteriales</taxon>
        <taxon>Flavobacteriaceae</taxon>
        <taxon>Tenacibaculum</taxon>
    </lineage>
</organism>
<keyword evidence="1" id="KW-1133">Transmembrane helix</keyword>
<dbReference type="Proteomes" id="UP000231564">
    <property type="component" value="Chromosome MARIT"/>
</dbReference>
<feature type="transmembrane region" description="Helical" evidence="1">
    <location>
        <begin position="245"/>
        <end position="268"/>
    </location>
</feature>
<dbReference type="KEGG" id="tmar:MARIT_0921"/>
<evidence type="ECO:0000256" key="1">
    <source>
        <dbReference type="SAM" id="Phobius"/>
    </source>
</evidence>
<keyword evidence="3" id="KW-1185">Reference proteome</keyword>
<proteinExistence type="predicted"/>
<evidence type="ECO:0000313" key="3">
    <source>
        <dbReference type="Proteomes" id="UP000231564"/>
    </source>
</evidence>
<feature type="transmembrane region" description="Helical" evidence="1">
    <location>
        <begin position="122"/>
        <end position="140"/>
    </location>
</feature>
<dbReference type="AlphaFoldDB" id="A0A2H1E8R1"/>
<feature type="transmembrane region" description="Helical" evidence="1">
    <location>
        <begin position="319"/>
        <end position="340"/>
    </location>
</feature>
<feature type="transmembrane region" description="Helical" evidence="1">
    <location>
        <begin position="53"/>
        <end position="72"/>
    </location>
</feature>
<sequence>MPDFLNIDLSRKIEISFLKKHIAFSLFWIVGILLFIFRIDLLIIGNFPESLKWLQISLPISYLAFLFIYLYSIKWYYILAYIFYPILMIFWFIPKTVLSVGKIYLLGNYVNYIYSKLSKPKIFAFNIAFFLFSLVFLLTIKEEWTRWLSIICLSYFYLNYIYKFLKKSFKKPSLFGKEIEDTVKVIIDNRSIETSILMKSIIRQDGDKKLDISSRKKAEIKRTVMSNYAIELLTDRLNGHRGRQAYLVSWIFSAIIFLLYSIIFFTFLNFQLYKIDTSNFIYTGNLPKFDFFYYTLKTITFGDIELIKPQSVLARINEISSFFTMGVFILVIVTSIFLSMNQDRVNENIKLTTKLIKNENTTLIEFLKNEYGMEIKSALLEIKNIDTSLKKMKNIIDNIL</sequence>
<feature type="transmembrane region" description="Helical" evidence="1">
    <location>
        <begin position="78"/>
        <end position="101"/>
    </location>
</feature>
<keyword evidence="1" id="KW-0812">Transmembrane</keyword>
<feature type="transmembrane region" description="Helical" evidence="1">
    <location>
        <begin position="22"/>
        <end position="41"/>
    </location>
</feature>
<evidence type="ECO:0008006" key="4">
    <source>
        <dbReference type="Google" id="ProtNLM"/>
    </source>
</evidence>
<name>A0A2H1E8R1_9FLAO</name>
<feature type="transmembrane region" description="Helical" evidence="1">
    <location>
        <begin position="146"/>
        <end position="165"/>
    </location>
</feature>
<evidence type="ECO:0000313" key="2">
    <source>
        <dbReference type="EMBL" id="SFZ81042.1"/>
    </source>
</evidence>
<protein>
    <recommendedName>
        <fullName evidence="4">Potassium channel domain-containing protein</fullName>
    </recommendedName>
</protein>
<reference evidence="2 3" key="1">
    <citation type="submission" date="2016-11" db="EMBL/GenBank/DDBJ databases">
        <authorList>
            <person name="Jaros S."/>
            <person name="Januszkiewicz K."/>
            <person name="Wedrychowicz H."/>
        </authorList>
    </citation>
    <scope>NUCLEOTIDE SEQUENCE [LARGE SCALE GENOMIC DNA]</scope>
    <source>
        <strain evidence="2">NCIMB 2154T</strain>
    </source>
</reference>
<accession>A0A2H1E8R1</accession>
<gene>
    <name evidence="2" type="ORF">MARIT_0921</name>
</gene>
<dbReference type="OrthoDB" id="1438215at2"/>
<keyword evidence="1" id="KW-0472">Membrane</keyword>
<dbReference type="GeneID" id="47722487"/>
<dbReference type="RefSeq" id="WP_100210879.1">
    <property type="nucleotide sequence ID" value="NZ_CP138495.1"/>
</dbReference>
<dbReference type="EMBL" id="LT634361">
    <property type="protein sequence ID" value="SFZ81042.1"/>
    <property type="molecule type" value="Genomic_DNA"/>
</dbReference>